<accession>A0ACB9DP74</accession>
<reference evidence="1 2" key="2">
    <citation type="journal article" date="2022" name="Mol. Ecol. Resour.">
        <title>The genomes of chicory, endive, great burdock and yacon provide insights into Asteraceae paleo-polyploidization history and plant inulin production.</title>
        <authorList>
            <person name="Fan W."/>
            <person name="Wang S."/>
            <person name="Wang H."/>
            <person name="Wang A."/>
            <person name="Jiang F."/>
            <person name="Liu H."/>
            <person name="Zhao H."/>
            <person name="Xu D."/>
            <person name="Zhang Y."/>
        </authorList>
    </citation>
    <scope>NUCLEOTIDE SEQUENCE [LARGE SCALE GENOMIC DNA]</scope>
    <source>
        <strain evidence="2">cv. Niubang</strain>
    </source>
</reference>
<gene>
    <name evidence="1" type="ORF">L6452_11624</name>
</gene>
<proteinExistence type="predicted"/>
<dbReference type="Proteomes" id="UP001055879">
    <property type="component" value="Linkage Group LG03"/>
</dbReference>
<evidence type="ECO:0000313" key="1">
    <source>
        <dbReference type="EMBL" id="KAI3748509.1"/>
    </source>
</evidence>
<name>A0ACB9DP74_ARCLA</name>
<evidence type="ECO:0000313" key="2">
    <source>
        <dbReference type="Proteomes" id="UP001055879"/>
    </source>
</evidence>
<dbReference type="EMBL" id="CM042049">
    <property type="protein sequence ID" value="KAI3748509.1"/>
    <property type="molecule type" value="Genomic_DNA"/>
</dbReference>
<comment type="caution">
    <text evidence="1">The sequence shown here is derived from an EMBL/GenBank/DDBJ whole genome shotgun (WGS) entry which is preliminary data.</text>
</comment>
<protein>
    <submittedName>
        <fullName evidence="1">Uncharacterized protein</fullName>
    </submittedName>
</protein>
<keyword evidence="2" id="KW-1185">Reference proteome</keyword>
<sequence length="279" mass="32307">MEMELEKGVRRWLVNISQWDPSPDEFSIAMAVLPQQDHSSIIRFLKIEDRKRALVSRLLQYALVHQVMGIPFDEIIINRTAEGKPYLESHKKNVKFPNFNFNVSHHGDYVAIASEPICLVGLDIVSCFIPGKETVLEFIHNFSSYFSSLEREKIVNAGSDDDILDVFFRYWCLKEAFVKALGTGVGYKLDHVEFHHKDWTDIYVKVDGDALKDWNFWLFELEGKHHVAIARGDPRIATKNFKKTLKLTNFDGDLYKLGFHLPNPRFVTRTVEELCSLFP</sequence>
<reference evidence="2" key="1">
    <citation type="journal article" date="2022" name="Mol. Ecol. Resour.">
        <title>The genomes of chicory, endive, great burdock and yacon provide insights into Asteraceae palaeo-polyploidization history and plant inulin production.</title>
        <authorList>
            <person name="Fan W."/>
            <person name="Wang S."/>
            <person name="Wang H."/>
            <person name="Wang A."/>
            <person name="Jiang F."/>
            <person name="Liu H."/>
            <person name="Zhao H."/>
            <person name="Xu D."/>
            <person name="Zhang Y."/>
        </authorList>
    </citation>
    <scope>NUCLEOTIDE SEQUENCE [LARGE SCALE GENOMIC DNA]</scope>
    <source>
        <strain evidence="2">cv. Niubang</strain>
    </source>
</reference>
<organism evidence="1 2">
    <name type="scientific">Arctium lappa</name>
    <name type="common">Greater burdock</name>
    <name type="synonym">Lappa major</name>
    <dbReference type="NCBI Taxonomy" id="4217"/>
    <lineage>
        <taxon>Eukaryota</taxon>
        <taxon>Viridiplantae</taxon>
        <taxon>Streptophyta</taxon>
        <taxon>Embryophyta</taxon>
        <taxon>Tracheophyta</taxon>
        <taxon>Spermatophyta</taxon>
        <taxon>Magnoliopsida</taxon>
        <taxon>eudicotyledons</taxon>
        <taxon>Gunneridae</taxon>
        <taxon>Pentapetalae</taxon>
        <taxon>asterids</taxon>
        <taxon>campanulids</taxon>
        <taxon>Asterales</taxon>
        <taxon>Asteraceae</taxon>
        <taxon>Carduoideae</taxon>
        <taxon>Cardueae</taxon>
        <taxon>Arctiinae</taxon>
        <taxon>Arctium</taxon>
    </lineage>
</organism>